<reference evidence="3" key="2">
    <citation type="submission" date="2021-04" db="EMBL/GenBank/DDBJ databases">
        <authorList>
            <person name="Gilroy R."/>
        </authorList>
    </citation>
    <scope>NUCLEOTIDE SEQUENCE</scope>
    <source>
        <strain evidence="3">ChiSjej5B23-15282</strain>
    </source>
</reference>
<dbReference type="AlphaFoldDB" id="A0A9D2AT09"/>
<proteinExistence type="predicted"/>
<dbReference type="InterPro" id="IPR005181">
    <property type="entry name" value="SASA"/>
</dbReference>
<feature type="domain" description="Sialate O-acetylesterase" evidence="2">
    <location>
        <begin position="5"/>
        <end position="224"/>
    </location>
</feature>
<dbReference type="GO" id="GO:0016787">
    <property type="term" value="F:hydrolase activity"/>
    <property type="evidence" value="ECO:0007669"/>
    <property type="project" value="UniProtKB-KW"/>
</dbReference>
<dbReference type="EMBL" id="DXFA01000064">
    <property type="protein sequence ID" value="HIX48054.1"/>
    <property type="molecule type" value="Genomic_DNA"/>
</dbReference>
<dbReference type="SUPFAM" id="SSF52266">
    <property type="entry name" value="SGNH hydrolase"/>
    <property type="match status" value="1"/>
</dbReference>
<dbReference type="InterPro" id="IPR052940">
    <property type="entry name" value="Carb_Esterase_6"/>
</dbReference>
<keyword evidence="1" id="KW-0378">Hydrolase</keyword>
<dbReference type="InterPro" id="IPR036514">
    <property type="entry name" value="SGNH_hydro_sf"/>
</dbReference>
<gene>
    <name evidence="3" type="ORF">H9981_03415</name>
</gene>
<evidence type="ECO:0000313" key="4">
    <source>
        <dbReference type="Proteomes" id="UP000824243"/>
    </source>
</evidence>
<evidence type="ECO:0000259" key="2">
    <source>
        <dbReference type="Pfam" id="PF03629"/>
    </source>
</evidence>
<dbReference type="Gene3D" id="3.40.50.1110">
    <property type="entry name" value="SGNH hydrolase"/>
    <property type="match status" value="1"/>
</dbReference>
<evidence type="ECO:0000313" key="3">
    <source>
        <dbReference type="EMBL" id="HIX48054.1"/>
    </source>
</evidence>
<dbReference type="Proteomes" id="UP000824243">
    <property type="component" value="Unassembled WGS sequence"/>
</dbReference>
<accession>A0A9D2AT09</accession>
<dbReference type="PANTHER" id="PTHR31988">
    <property type="entry name" value="ESTERASE, PUTATIVE (DUF303)-RELATED"/>
    <property type="match status" value="1"/>
</dbReference>
<protein>
    <submittedName>
        <fullName evidence="3">Sialate O-acetylesterase</fullName>
    </submittedName>
</protein>
<comment type="caution">
    <text evidence="3">The sequence shown here is derived from an EMBL/GenBank/DDBJ whole genome shotgun (WGS) entry which is preliminary data.</text>
</comment>
<dbReference type="Pfam" id="PF03629">
    <property type="entry name" value="SASA"/>
    <property type="match status" value="1"/>
</dbReference>
<reference evidence="3" key="1">
    <citation type="journal article" date="2021" name="PeerJ">
        <title>Extensive microbial diversity within the chicken gut microbiome revealed by metagenomics and culture.</title>
        <authorList>
            <person name="Gilroy R."/>
            <person name="Ravi A."/>
            <person name="Getino M."/>
            <person name="Pursley I."/>
            <person name="Horton D.L."/>
            <person name="Alikhan N.F."/>
            <person name="Baker D."/>
            <person name="Gharbi K."/>
            <person name="Hall N."/>
            <person name="Watson M."/>
            <person name="Adriaenssens E.M."/>
            <person name="Foster-Nyarko E."/>
            <person name="Jarju S."/>
            <person name="Secka A."/>
            <person name="Antonio M."/>
            <person name="Oren A."/>
            <person name="Chaudhuri R.R."/>
            <person name="La Ragione R."/>
            <person name="Hildebrand F."/>
            <person name="Pallen M.J."/>
        </authorList>
    </citation>
    <scope>NUCLEOTIDE SEQUENCE</scope>
    <source>
        <strain evidence="3">ChiSjej5B23-15282</strain>
    </source>
</reference>
<evidence type="ECO:0000256" key="1">
    <source>
        <dbReference type="ARBA" id="ARBA00022801"/>
    </source>
</evidence>
<dbReference type="PANTHER" id="PTHR31988:SF19">
    <property type="entry name" value="9-O-ACETYL-N-ACETYLNEURAMINIC ACID DEACETYLASE-RELATED"/>
    <property type="match status" value="1"/>
</dbReference>
<name>A0A9D2AT09_9FIRM</name>
<organism evidence="3 4">
    <name type="scientific">Candidatus Mediterraneibacter caccavium</name>
    <dbReference type="NCBI Taxonomy" id="2838661"/>
    <lineage>
        <taxon>Bacteria</taxon>
        <taxon>Bacillati</taxon>
        <taxon>Bacillota</taxon>
        <taxon>Clostridia</taxon>
        <taxon>Lachnospirales</taxon>
        <taxon>Lachnospiraceae</taxon>
        <taxon>Mediterraneibacter</taxon>
    </lineage>
</organism>
<sequence>MKSVLMIGQSNMAGRGYISDVPAIYSENILMLRNGRWQMMAEPVNCDKPVAGVSLAGSFAAMWAMEHPGEKIGLIPCAEGGSSIDEWHPAGTLFKHAVSETHFAMEESELIAVLWHQGENDSFGGRHRTYYDKLKQIVETLRVELRQPGIPFILGGLGDFLEHARLGADCREYREINRELKRFAAEQDNCFFATAEGLASNPDMLHFNAGSQRKLGVRYYKAYSTKTDVLHPLENEDELLDHCINSRPYSQNETMYELMFRFATGRISYEETLEQMEKIRKGDTEK</sequence>